<gene>
    <name evidence="1" type="ORF">LOK49_LG06G01026</name>
</gene>
<comment type="caution">
    <text evidence="1">The sequence shown here is derived from an EMBL/GenBank/DDBJ whole genome shotgun (WGS) entry which is preliminary data.</text>
</comment>
<proteinExistence type="predicted"/>
<reference evidence="1 2" key="1">
    <citation type="journal article" date="2022" name="Plant J.">
        <title>Chromosome-level genome of Camellia lanceoleosa provides a valuable resource for understanding genome evolution and self-incompatibility.</title>
        <authorList>
            <person name="Gong W."/>
            <person name="Xiao S."/>
            <person name="Wang L."/>
            <person name="Liao Z."/>
            <person name="Chang Y."/>
            <person name="Mo W."/>
            <person name="Hu G."/>
            <person name="Li W."/>
            <person name="Zhao G."/>
            <person name="Zhu H."/>
            <person name="Hu X."/>
            <person name="Ji K."/>
            <person name="Xiang X."/>
            <person name="Song Q."/>
            <person name="Yuan D."/>
            <person name="Jin S."/>
            <person name="Zhang L."/>
        </authorList>
    </citation>
    <scope>NUCLEOTIDE SEQUENCE [LARGE SCALE GENOMIC DNA]</scope>
    <source>
        <strain evidence="1">SQ_2022a</strain>
    </source>
</reference>
<keyword evidence="2" id="KW-1185">Reference proteome</keyword>
<name>A0ACC0HGA2_9ERIC</name>
<dbReference type="Proteomes" id="UP001060215">
    <property type="component" value="Chromosome 5"/>
</dbReference>
<evidence type="ECO:0000313" key="2">
    <source>
        <dbReference type="Proteomes" id="UP001060215"/>
    </source>
</evidence>
<dbReference type="EMBL" id="CM045762">
    <property type="protein sequence ID" value="KAI8012004.1"/>
    <property type="molecule type" value="Genomic_DNA"/>
</dbReference>
<protein>
    <submittedName>
        <fullName evidence="1">Sugar phosphate/phosphate translocator</fullName>
    </submittedName>
</protein>
<sequence>MVSKGKVWVGASHSHRKSAISGIDVMKYNKTLLGDDLGKFLAPLLMNTFHFAMQVVLSTAITWFWPQRFQPGVTMSLRDYCMRVPKWERCGVL</sequence>
<evidence type="ECO:0000313" key="1">
    <source>
        <dbReference type="EMBL" id="KAI8012004.1"/>
    </source>
</evidence>
<organism evidence="1 2">
    <name type="scientific">Camellia lanceoleosa</name>
    <dbReference type="NCBI Taxonomy" id="1840588"/>
    <lineage>
        <taxon>Eukaryota</taxon>
        <taxon>Viridiplantae</taxon>
        <taxon>Streptophyta</taxon>
        <taxon>Embryophyta</taxon>
        <taxon>Tracheophyta</taxon>
        <taxon>Spermatophyta</taxon>
        <taxon>Magnoliopsida</taxon>
        <taxon>eudicotyledons</taxon>
        <taxon>Gunneridae</taxon>
        <taxon>Pentapetalae</taxon>
        <taxon>asterids</taxon>
        <taxon>Ericales</taxon>
        <taxon>Theaceae</taxon>
        <taxon>Camellia</taxon>
    </lineage>
</organism>
<accession>A0ACC0HGA2</accession>